<keyword evidence="5 9" id="KW-0694">RNA-binding</keyword>
<dbReference type="InterPro" id="IPR034353">
    <property type="entry name" value="ABT1/ESF2_RRM"/>
</dbReference>
<feature type="compositionally biased region" description="Basic and acidic residues" evidence="10">
    <location>
        <begin position="281"/>
        <end position="290"/>
    </location>
</feature>
<accession>A0AA40K5J1</accession>
<feature type="compositionally biased region" description="Basic and acidic residues" evidence="10">
    <location>
        <begin position="1"/>
        <end position="11"/>
    </location>
</feature>
<feature type="compositionally biased region" description="Acidic residues" evidence="10">
    <location>
        <begin position="74"/>
        <end position="87"/>
    </location>
</feature>
<evidence type="ECO:0000256" key="3">
    <source>
        <dbReference type="ARBA" id="ARBA00022517"/>
    </source>
</evidence>
<feature type="compositionally biased region" description="Acidic residues" evidence="10">
    <location>
        <begin position="44"/>
        <end position="62"/>
    </location>
</feature>
<dbReference type="InterPro" id="IPR000504">
    <property type="entry name" value="RRM_dom"/>
</dbReference>
<dbReference type="CDD" id="cd12263">
    <property type="entry name" value="RRM_ABT1_like"/>
    <property type="match status" value="1"/>
</dbReference>
<dbReference type="GO" id="GO:0034462">
    <property type="term" value="P:small-subunit processome assembly"/>
    <property type="evidence" value="ECO:0007669"/>
    <property type="project" value="TreeGrafter"/>
</dbReference>
<dbReference type="InterPro" id="IPR012677">
    <property type="entry name" value="Nucleotide-bd_a/b_plait_sf"/>
</dbReference>
<dbReference type="GO" id="GO:0005730">
    <property type="term" value="C:nucleolus"/>
    <property type="evidence" value="ECO:0007669"/>
    <property type="project" value="UniProtKB-SubCell"/>
</dbReference>
<reference evidence="12" key="1">
    <citation type="submission" date="2023-06" db="EMBL/GenBank/DDBJ databases">
        <title>Genome-scale phylogeny and comparative genomics of the fungal order Sordariales.</title>
        <authorList>
            <consortium name="Lawrence Berkeley National Laboratory"/>
            <person name="Hensen N."/>
            <person name="Bonometti L."/>
            <person name="Westerberg I."/>
            <person name="Brannstrom I.O."/>
            <person name="Guillou S."/>
            <person name="Cros-Aarteil S."/>
            <person name="Calhoun S."/>
            <person name="Haridas S."/>
            <person name="Kuo A."/>
            <person name="Mondo S."/>
            <person name="Pangilinan J."/>
            <person name="Riley R."/>
            <person name="LaButti K."/>
            <person name="Andreopoulos B."/>
            <person name="Lipzen A."/>
            <person name="Chen C."/>
            <person name="Yanf M."/>
            <person name="Daum C."/>
            <person name="Ng V."/>
            <person name="Clum A."/>
            <person name="Steindorff A."/>
            <person name="Ohm R."/>
            <person name="Martin F."/>
            <person name="Silar P."/>
            <person name="Natvig D."/>
            <person name="Lalanne C."/>
            <person name="Gautier V."/>
            <person name="Ament-velasquez S.L."/>
            <person name="Kruys A."/>
            <person name="Hutchinson M.I."/>
            <person name="Powell A.J."/>
            <person name="Barry K."/>
            <person name="Miller A.N."/>
            <person name="Grigoriev I.V."/>
            <person name="Debuchy R."/>
            <person name="Gladieux P."/>
            <person name="Thoren M.H."/>
            <person name="Johannesson H."/>
        </authorList>
    </citation>
    <scope>NUCLEOTIDE SEQUENCE</scope>
    <source>
        <strain evidence="12">SMH3187-1</strain>
    </source>
</reference>
<evidence type="ECO:0000256" key="7">
    <source>
        <dbReference type="ARBA" id="ARBA00025024"/>
    </source>
</evidence>
<name>A0AA40K5J1_9PEZI</name>
<evidence type="ECO:0000256" key="9">
    <source>
        <dbReference type="PROSITE-ProRule" id="PRU00176"/>
    </source>
</evidence>
<feature type="region of interest" description="Disordered" evidence="10">
    <location>
        <begin position="273"/>
        <end position="338"/>
    </location>
</feature>
<dbReference type="GO" id="GO:0003723">
    <property type="term" value="F:RNA binding"/>
    <property type="evidence" value="ECO:0007669"/>
    <property type="project" value="UniProtKB-UniRule"/>
</dbReference>
<feature type="compositionally biased region" description="Basic and acidic residues" evidence="10">
    <location>
        <begin position="18"/>
        <end position="31"/>
    </location>
</feature>
<comment type="function">
    <text evidence="7">Involved in the small subunit (SSU) processome assembly and function, and in the 18S rRNA synthesis. Required for the early cleavages at sites A0, A1 and A2.</text>
</comment>
<evidence type="ECO:0000313" key="12">
    <source>
        <dbReference type="EMBL" id="KAK0746744.1"/>
    </source>
</evidence>
<comment type="caution">
    <text evidence="12">The sequence shown here is derived from an EMBL/GenBank/DDBJ whole genome shotgun (WGS) entry which is preliminary data.</text>
</comment>
<dbReference type="GO" id="GO:0000447">
    <property type="term" value="P:endonucleolytic cleavage in ITS1 to separate SSU-rRNA from 5.8S rRNA and LSU-rRNA from tricistronic rRNA transcript (SSU-rRNA, 5.8S rRNA, LSU-rRNA)"/>
    <property type="evidence" value="ECO:0007669"/>
    <property type="project" value="TreeGrafter"/>
</dbReference>
<dbReference type="GO" id="GO:0000480">
    <property type="term" value="P:endonucleolytic cleavage in 5'-ETS of tricistronic rRNA transcript (SSU-rRNA, 5.8S rRNA, LSU-rRNA)"/>
    <property type="evidence" value="ECO:0007669"/>
    <property type="project" value="TreeGrafter"/>
</dbReference>
<proteinExistence type="inferred from homology"/>
<evidence type="ECO:0000256" key="10">
    <source>
        <dbReference type="SAM" id="MobiDB-lite"/>
    </source>
</evidence>
<evidence type="ECO:0000313" key="13">
    <source>
        <dbReference type="Proteomes" id="UP001172155"/>
    </source>
</evidence>
<organism evidence="12 13">
    <name type="scientific">Schizothecium vesticola</name>
    <dbReference type="NCBI Taxonomy" id="314040"/>
    <lineage>
        <taxon>Eukaryota</taxon>
        <taxon>Fungi</taxon>
        <taxon>Dikarya</taxon>
        <taxon>Ascomycota</taxon>
        <taxon>Pezizomycotina</taxon>
        <taxon>Sordariomycetes</taxon>
        <taxon>Sordariomycetidae</taxon>
        <taxon>Sordariales</taxon>
        <taxon>Schizotheciaceae</taxon>
        <taxon>Schizothecium</taxon>
    </lineage>
</organism>
<dbReference type="PROSITE" id="PS50102">
    <property type="entry name" value="RRM"/>
    <property type="match status" value="1"/>
</dbReference>
<comment type="subcellular location">
    <subcellularLocation>
        <location evidence="1">Nucleus</location>
        <location evidence="1">Nucleolus</location>
    </subcellularLocation>
</comment>
<dbReference type="FunFam" id="3.30.70.330:FF:001147">
    <property type="entry name" value="Pre-rRNA-processing protein esf-2"/>
    <property type="match status" value="1"/>
</dbReference>
<feature type="domain" description="RRM" evidence="11">
    <location>
        <begin position="128"/>
        <end position="210"/>
    </location>
</feature>
<dbReference type="PANTHER" id="PTHR12311">
    <property type="entry name" value="ACTIVATOR OF BASAL TRANSCRIPTION 1"/>
    <property type="match status" value="1"/>
</dbReference>
<evidence type="ECO:0000256" key="5">
    <source>
        <dbReference type="ARBA" id="ARBA00022884"/>
    </source>
</evidence>
<evidence type="ECO:0000256" key="8">
    <source>
        <dbReference type="ARBA" id="ARBA00032634"/>
    </source>
</evidence>
<feature type="compositionally biased region" description="Polar residues" evidence="10">
    <location>
        <begin position="328"/>
        <end position="338"/>
    </location>
</feature>
<sequence length="338" mass="37338">MPTDNRNRFLDAGDSDDDLGRADDSDDDLQKGGRNAKRRRVNDDESDPEDPSDDEQDQSDADLSDHDGGAALEKDDDPADGDADAGDQTDGKKAPKTKSSGKPELPGVTKNLVKPNLVVSDAAIKKSGVVYLSRVPPYMNPHKLRSLLEPYGKINRLFLAPEDPTARTRRIKSGGNKKRFFTEGWVEFLRKKDAKKACELLNAQTIGGKKGTYYRDDIWNLLYLSGFKWHNLTEQISAENAERSSRMRAEITKSTKENKEFAANIERAKVLDGMQAKKRQKGVEAGESDKSTSAVPESAEGSAGGKRRFTFAQVPLAKKRKQGEERPNSTTKSFGGLF</sequence>
<protein>
    <recommendedName>
        <fullName evidence="8">18S rRNA factor 2</fullName>
    </recommendedName>
</protein>
<dbReference type="SMART" id="SM00360">
    <property type="entry name" value="RRM"/>
    <property type="match status" value="1"/>
</dbReference>
<keyword evidence="3" id="KW-0690">Ribosome biogenesis</keyword>
<evidence type="ECO:0000256" key="4">
    <source>
        <dbReference type="ARBA" id="ARBA00022552"/>
    </source>
</evidence>
<dbReference type="SUPFAM" id="SSF54928">
    <property type="entry name" value="RNA-binding domain, RBD"/>
    <property type="match status" value="1"/>
</dbReference>
<dbReference type="EMBL" id="JAUKUD010000004">
    <property type="protein sequence ID" value="KAK0746744.1"/>
    <property type="molecule type" value="Genomic_DNA"/>
</dbReference>
<dbReference type="PANTHER" id="PTHR12311:SF7">
    <property type="entry name" value="ACTIVATOR OF BASAL TRANSCRIPTION 1"/>
    <property type="match status" value="1"/>
</dbReference>
<dbReference type="InterPro" id="IPR035979">
    <property type="entry name" value="RBD_domain_sf"/>
</dbReference>
<gene>
    <name evidence="12" type="ORF">B0T18DRAFT_325749</name>
</gene>
<dbReference type="GO" id="GO:0000472">
    <property type="term" value="P:endonucleolytic cleavage to generate mature 5'-end of SSU-rRNA from (SSU-rRNA, 5.8S rRNA, LSU-rRNA)"/>
    <property type="evidence" value="ECO:0007669"/>
    <property type="project" value="TreeGrafter"/>
</dbReference>
<keyword evidence="4" id="KW-0698">rRNA processing</keyword>
<comment type="similarity">
    <text evidence="2">Belongs to the ESF2/ABP1 family.</text>
</comment>
<evidence type="ECO:0000256" key="6">
    <source>
        <dbReference type="ARBA" id="ARBA00023242"/>
    </source>
</evidence>
<dbReference type="InterPro" id="IPR039119">
    <property type="entry name" value="ABT1/Esf2"/>
</dbReference>
<dbReference type="Proteomes" id="UP001172155">
    <property type="component" value="Unassembled WGS sequence"/>
</dbReference>
<keyword evidence="6" id="KW-0539">Nucleus</keyword>
<evidence type="ECO:0000256" key="1">
    <source>
        <dbReference type="ARBA" id="ARBA00004604"/>
    </source>
</evidence>
<evidence type="ECO:0000259" key="11">
    <source>
        <dbReference type="PROSITE" id="PS50102"/>
    </source>
</evidence>
<evidence type="ECO:0000256" key="2">
    <source>
        <dbReference type="ARBA" id="ARBA00005819"/>
    </source>
</evidence>
<dbReference type="Gene3D" id="3.30.70.330">
    <property type="match status" value="1"/>
</dbReference>
<keyword evidence="13" id="KW-1185">Reference proteome</keyword>
<feature type="region of interest" description="Disordered" evidence="10">
    <location>
        <begin position="1"/>
        <end position="109"/>
    </location>
</feature>
<dbReference type="AlphaFoldDB" id="A0AA40K5J1"/>